<dbReference type="GO" id="GO:0005975">
    <property type="term" value="P:carbohydrate metabolic process"/>
    <property type="evidence" value="ECO:0007669"/>
    <property type="project" value="InterPro"/>
</dbReference>
<comment type="caution">
    <text evidence="10">Lacks conserved residue(s) required for the propagation of feature annotation.</text>
</comment>
<feature type="binding site" evidence="10">
    <location>
        <position position="255"/>
    </location>
    <ligand>
        <name>UDP-N-acetyl-alpha-D-glucosamine</name>
        <dbReference type="ChEBI" id="CHEBI:57705"/>
    </ligand>
</feature>
<dbReference type="EC" id="2.4.1.227" evidence="10"/>
<evidence type="ECO:0000259" key="12">
    <source>
        <dbReference type="Pfam" id="PF03033"/>
    </source>
</evidence>
<proteinExistence type="inferred from homology"/>
<evidence type="ECO:0000256" key="6">
    <source>
        <dbReference type="ARBA" id="ARBA00022984"/>
    </source>
</evidence>
<feature type="domain" description="Glycosyl transferase family 28 C-terminal" evidence="13">
    <location>
        <begin position="192"/>
        <end position="359"/>
    </location>
</feature>
<evidence type="ECO:0000256" key="10">
    <source>
        <dbReference type="HAMAP-Rule" id="MF_00033"/>
    </source>
</evidence>
<evidence type="ECO:0000259" key="13">
    <source>
        <dbReference type="Pfam" id="PF04101"/>
    </source>
</evidence>
<evidence type="ECO:0000313" key="14">
    <source>
        <dbReference type="EMBL" id="EYF02386.1"/>
    </source>
</evidence>
<dbReference type="GO" id="GO:0071555">
    <property type="term" value="P:cell wall organization"/>
    <property type="evidence" value="ECO:0007669"/>
    <property type="project" value="UniProtKB-KW"/>
</dbReference>
<dbReference type="InterPro" id="IPR006009">
    <property type="entry name" value="GlcNAc_MurG"/>
</dbReference>
<protein>
    <recommendedName>
        <fullName evidence="10">UDP-N-acetylglucosamine--N-acetylmuramyl-(pentapeptide) pyrophosphoryl-undecaprenol N-acetylglucosamine transferase</fullName>
        <ecNumber evidence="10">2.4.1.227</ecNumber>
    </recommendedName>
    <alternativeName>
        <fullName evidence="10">Undecaprenyl-PP-MurNAc-pentapeptide-UDPGlcNAc GlcNAc transferase</fullName>
    </alternativeName>
</protein>
<feature type="region of interest" description="Disordered" evidence="11">
    <location>
        <begin position="377"/>
        <end position="401"/>
    </location>
</feature>
<evidence type="ECO:0000256" key="1">
    <source>
        <dbReference type="ARBA" id="ARBA00022475"/>
    </source>
</evidence>
<dbReference type="GO" id="GO:0005886">
    <property type="term" value="C:plasma membrane"/>
    <property type="evidence" value="ECO:0007669"/>
    <property type="project" value="UniProtKB-SubCell"/>
</dbReference>
<gene>
    <name evidence="10" type="primary">murG</name>
    <name evidence="14" type="ORF">CAP_7157</name>
</gene>
<keyword evidence="7 10" id="KW-0472">Membrane</keyword>
<comment type="similarity">
    <text evidence="10">Belongs to the glycosyltransferase 28 family. MurG subfamily.</text>
</comment>
<comment type="catalytic activity">
    <reaction evidence="10">
        <text>di-trans,octa-cis-undecaprenyl diphospho-N-acetyl-alpha-D-muramoyl-L-alanyl-D-glutamyl-meso-2,6-diaminopimeloyl-D-alanyl-D-alanine + UDP-N-acetyl-alpha-D-glucosamine = di-trans,octa-cis-undecaprenyl diphospho-[N-acetyl-alpha-D-glucosaminyl-(1-&gt;4)]-N-acetyl-alpha-D-muramoyl-L-alanyl-D-glutamyl-meso-2,6-diaminopimeloyl-D-alanyl-D-alanine + UDP + H(+)</text>
        <dbReference type="Rhea" id="RHEA:31227"/>
        <dbReference type="ChEBI" id="CHEBI:15378"/>
        <dbReference type="ChEBI" id="CHEBI:57705"/>
        <dbReference type="ChEBI" id="CHEBI:58223"/>
        <dbReference type="ChEBI" id="CHEBI:61387"/>
        <dbReference type="ChEBI" id="CHEBI:61388"/>
        <dbReference type="EC" id="2.4.1.227"/>
    </reaction>
</comment>
<dbReference type="Gene3D" id="3.40.50.2000">
    <property type="entry name" value="Glycogen Phosphorylase B"/>
    <property type="match status" value="2"/>
</dbReference>
<dbReference type="GO" id="GO:0008360">
    <property type="term" value="P:regulation of cell shape"/>
    <property type="evidence" value="ECO:0007669"/>
    <property type="project" value="UniProtKB-KW"/>
</dbReference>
<keyword evidence="9 10" id="KW-0961">Cell wall biogenesis/degradation</keyword>
<dbReference type="Pfam" id="PF04101">
    <property type="entry name" value="Glyco_tran_28_C"/>
    <property type="match status" value="1"/>
</dbReference>
<evidence type="ECO:0000256" key="7">
    <source>
        <dbReference type="ARBA" id="ARBA00023136"/>
    </source>
</evidence>
<feature type="compositionally biased region" description="Basic and acidic residues" evidence="11">
    <location>
        <begin position="382"/>
        <end position="401"/>
    </location>
</feature>
<dbReference type="NCBIfam" id="TIGR01133">
    <property type="entry name" value="murG"/>
    <property type="match status" value="1"/>
</dbReference>
<dbReference type="RefSeq" id="WP_044247612.1">
    <property type="nucleotide sequence ID" value="NZ_ASRX01000061.1"/>
</dbReference>
<comment type="function">
    <text evidence="10">Cell wall formation. Catalyzes the transfer of a GlcNAc subunit on undecaprenyl-pyrophosphoryl-MurNAc-pentapeptide (lipid intermediate I) to form undecaprenyl-pyrophosphoryl-MurNAc-(pentapeptide)GlcNAc (lipid intermediate II).</text>
</comment>
<dbReference type="PANTHER" id="PTHR21015:SF22">
    <property type="entry name" value="GLYCOSYLTRANSFERASE"/>
    <property type="match status" value="1"/>
</dbReference>
<dbReference type="InterPro" id="IPR007235">
    <property type="entry name" value="Glyco_trans_28_C"/>
</dbReference>
<comment type="subcellular location">
    <subcellularLocation>
        <location evidence="10">Cell membrane</location>
        <topology evidence="10">Peripheral membrane protein</topology>
        <orientation evidence="10">Cytoplasmic side</orientation>
    </subcellularLocation>
</comment>
<accession>A0A017T1D8</accession>
<keyword evidence="5 10" id="KW-0133">Cell shape</keyword>
<organism evidence="14 15">
    <name type="scientific">Chondromyces apiculatus DSM 436</name>
    <dbReference type="NCBI Taxonomy" id="1192034"/>
    <lineage>
        <taxon>Bacteria</taxon>
        <taxon>Pseudomonadati</taxon>
        <taxon>Myxococcota</taxon>
        <taxon>Polyangia</taxon>
        <taxon>Polyangiales</taxon>
        <taxon>Polyangiaceae</taxon>
        <taxon>Chondromyces</taxon>
    </lineage>
</organism>
<dbReference type="GO" id="GO:0009252">
    <property type="term" value="P:peptidoglycan biosynthetic process"/>
    <property type="evidence" value="ECO:0007669"/>
    <property type="project" value="UniProtKB-UniRule"/>
</dbReference>
<keyword evidence="1 10" id="KW-1003">Cell membrane</keyword>
<feature type="binding site" evidence="10">
    <location>
        <position position="198"/>
    </location>
    <ligand>
        <name>UDP-N-acetyl-alpha-D-glucosamine</name>
        <dbReference type="ChEBI" id="CHEBI:57705"/>
    </ligand>
</feature>
<dbReference type="HAMAP" id="MF_00033">
    <property type="entry name" value="MurG"/>
    <property type="match status" value="1"/>
</dbReference>
<feature type="binding site" evidence="10">
    <location>
        <begin position="11"/>
        <end position="13"/>
    </location>
    <ligand>
        <name>UDP-N-acetyl-alpha-D-glucosamine</name>
        <dbReference type="ChEBI" id="CHEBI:57705"/>
    </ligand>
</feature>
<dbReference type="GO" id="GO:0050511">
    <property type="term" value="F:undecaprenyldiphospho-muramoylpentapeptide beta-N-acetylglucosaminyltransferase activity"/>
    <property type="evidence" value="ECO:0007669"/>
    <property type="project" value="UniProtKB-UniRule"/>
</dbReference>
<feature type="domain" description="Glycosyltransferase family 28 N-terminal" evidence="12">
    <location>
        <begin position="4"/>
        <end position="153"/>
    </location>
</feature>
<feature type="binding site" evidence="10">
    <location>
        <position position="134"/>
    </location>
    <ligand>
        <name>UDP-N-acetyl-alpha-D-glucosamine</name>
        <dbReference type="ChEBI" id="CHEBI:57705"/>
    </ligand>
</feature>
<dbReference type="OrthoDB" id="9808936at2"/>
<keyword evidence="2 10" id="KW-0132">Cell division</keyword>
<dbReference type="PANTHER" id="PTHR21015">
    <property type="entry name" value="UDP-N-ACETYLGLUCOSAMINE--N-ACETYLMURAMYL-(PENTAPEPTIDE) PYROPHOSPHORYL-UNDECAPRENOL N-ACETYLGLUCOSAMINE TRANSFERASE 1"/>
    <property type="match status" value="1"/>
</dbReference>
<dbReference type="GO" id="GO:0051991">
    <property type="term" value="F:UDP-N-acetyl-D-glucosamine:N-acetylmuramoyl-L-alanyl-D-glutamyl-meso-2,6-diaminopimelyl-D-alanyl-D-alanine-diphosphoundecaprenol 4-beta-N-acetylglucosaminlytransferase activity"/>
    <property type="evidence" value="ECO:0007669"/>
    <property type="project" value="RHEA"/>
</dbReference>
<evidence type="ECO:0000256" key="9">
    <source>
        <dbReference type="ARBA" id="ARBA00023316"/>
    </source>
</evidence>
<dbReference type="InterPro" id="IPR004276">
    <property type="entry name" value="GlycoTrans_28_N"/>
</dbReference>
<dbReference type="Proteomes" id="UP000019678">
    <property type="component" value="Unassembled WGS sequence"/>
</dbReference>
<dbReference type="GO" id="GO:0051301">
    <property type="term" value="P:cell division"/>
    <property type="evidence" value="ECO:0007669"/>
    <property type="project" value="UniProtKB-KW"/>
</dbReference>
<dbReference type="UniPathway" id="UPA00219"/>
<dbReference type="SUPFAM" id="SSF53756">
    <property type="entry name" value="UDP-Glycosyltransferase/glycogen phosphorylase"/>
    <property type="match status" value="1"/>
</dbReference>
<name>A0A017T1D8_9BACT</name>
<evidence type="ECO:0000256" key="5">
    <source>
        <dbReference type="ARBA" id="ARBA00022960"/>
    </source>
</evidence>
<dbReference type="EMBL" id="ASRX01000061">
    <property type="protein sequence ID" value="EYF02386.1"/>
    <property type="molecule type" value="Genomic_DNA"/>
</dbReference>
<evidence type="ECO:0000256" key="8">
    <source>
        <dbReference type="ARBA" id="ARBA00023306"/>
    </source>
</evidence>
<reference evidence="14 15" key="1">
    <citation type="submission" date="2013-05" db="EMBL/GenBank/DDBJ databases">
        <title>Genome assembly of Chondromyces apiculatus DSM 436.</title>
        <authorList>
            <person name="Sharma G."/>
            <person name="Khatri I."/>
            <person name="Kaur C."/>
            <person name="Mayilraj S."/>
            <person name="Subramanian S."/>
        </authorList>
    </citation>
    <scope>NUCLEOTIDE SEQUENCE [LARGE SCALE GENOMIC DNA]</scope>
    <source>
        <strain evidence="14 15">DSM 436</strain>
    </source>
</reference>
<keyword evidence="4 10" id="KW-0808">Transferase</keyword>
<evidence type="ECO:0000313" key="15">
    <source>
        <dbReference type="Proteomes" id="UP000019678"/>
    </source>
</evidence>
<evidence type="ECO:0000256" key="4">
    <source>
        <dbReference type="ARBA" id="ARBA00022679"/>
    </source>
</evidence>
<evidence type="ECO:0000256" key="3">
    <source>
        <dbReference type="ARBA" id="ARBA00022676"/>
    </source>
</evidence>
<keyword evidence="3 10" id="KW-0328">Glycosyltransferase</keyword>
<keyword evidence="6 10" id="KW-0573">Peptidoglycan synthesis</keyword>
<sequence length="401" mass="41453">MTTIVIAGGGTGGHVFPMVAVGDALRAMGSAGSAERAAGEVRVVYVGTARGIEVQVMGGRGDTLELLEILPLRGGGARGFARGAAAAARALPEARRLIQRLDARAVLSLGGYAGGPAALAARSLGIPITILEPNSVLGLSNRLLVPFVARAYINFPETARGLRASTVRRFGVPLRRAFSRAPYGARAGKLSLLVLGGSQGAVALNQTLPRALARCRADGLDVEIVHQTGKAREAEVRALYAELGIEAHARVVPFIDDIAAALAAADVVVARSGASTVAELCAVGRPAILIPYPFAADDHQMKNARSVERVGGALALAQSEASEARIAQEIAALAGDPGRRERMAEAAATLGAPDAAQRVAEDLLALARAAEERPRAWFAGRGGREDRGGRSERAAVAEERA</sequence>
<keyword evidence="15" id="KW-1185">Reference proteome</keyword>
<dbReference type="Pfam" id="PF03033">
    <property type="entry name" value="Glyco_transf_28"/>
    <property type="match status" value="1"/>
</dbReference>
<dbReference type="CDD" id="cd03785">
    <property type="entry name" value="GT28_MurG"/>
    <property type="match status" value="1"/>
</dbReference>
<keyword evidence="8 10" id="KW-0131">Cell cycle</keyword>
<comment type="caution">
    <text evidence="14">The sequence shown here is derived from an EMBL/GenBank/DDBJ whole genome shotgun (WGS) entry which is preliminary data.</text>
</comment>
<comment type="pathway">
    <text evidence="10">Cell wall biogenesis; peptidoglycan biosynthesis.</text>
</comment>
<feature type="binding site" evidence="10">
    <location>
        <position position="300"/>
    </location>
    <ligand>
        <name>UDP-N-acetyl-alpha-D-glucosamine</name>
        <dbReference type="ChEBI" id="CHEBI:57705"/>
    </ligand>
</feature>
<dbReference type="eggNOG" id="COG0707">
    <property type="taxonomic scope" value="Bacteria"/>
</dbReference>
<evidence type="ECO:0000256" key="11">
    <source>
        <dbReference type="SAM" id="MobiDB-lite"/>
    </source>
</evidence>
<dbReference type="AlphaFoldDB" id="A0A017T1D8"/>
<evidence type="ECO:0000256" key="2">
    <source>
        <dbReference type="ARBA" id="ARBA00022618"/>
    </source>
</evidence>
<feature type="binding site" evidence="10">
    <location>
        <position position="175"/>
    </location>
    <ligand>
        <name>UDP-N-acetyl-alpha-D-glucosamine</name>
        <dbReference type="ChEBI" id="CHEBI:57705"/>
    </ligand>
</feature>
<dbReference type="STRING" id="1192034.CAP_7157"/>